<dbReference type="InterPro" id="IPR015943">
    <property type="entry name" value="WD40/YVTN_repeat-like_dom_sf"/>
</dbReference>
<dbReference type="AlphaFoldDB" id="A0A1R1RRN3"/>
<reference evidence="1 2" key="1">
    <citation type="submission" date="2017-01" db="EMBL/GenBank/DDBJ databases">
        <title>Bacillus phylogenomics.</title>
        <authorList>
            <person name="Dunlap C."/>
        </authorList>
    </citation>
    <scope>NUCLEOTIDE SEQUENCE [LARGE SCALE GENOMIC DNA]</scope>
    <source>
        <strain evidence="1 2">NRRL B-41282</strain>
    </source>
</reference>
<dbReference type="GeneID" id="92789468"/>
<organism evidence="1 2">
    <name type="scientific">Bacillus swezeyi</name>
    <dbReference type="NCBI Taxonomy" id="1925020"/>
    <lineage>
        <taxon>Bacteria</taxon>
        <taxon>Bacillati</taxon>
        <taxon>Bacillota</taxon>
        <taxon>Bacilli</taxon>
        <taxon>Bacillales</taxon>
        <taxon>Bacillaceae</taxon>
        <taxon>Bacillus</taxon>
    </lineage>
</organism>
<keyword evidence="2" id="KW-1185">Reference proteome</keyword>
<dbReference type="CDD" id="cd15482">
    <property type="entry name" value="Sialidase_non-viral"/>
    <property type="match status" value="1"/>
</dbReference>
<accession>A0A1R1RRN3</accession>
<dbReference type="Proteomes" id="UP000187367">
    <property type="component" value="Unassembled WGS sequence"/>
</dbReference>
<name>A0A1R1RRN3_9BACI</name>
<dbReference type="OrthoDB" id="2917344at2"/>
<dbReference type="Gene3D" id="2.130.10.10">
    <property type="entry name" value="YVTN repeat-like/Quinoprotein amine dehydrogenase"/>
    <property type="match status" value="1"/>
</dbReference>
<proteinExistence type="predicted"/>
<accession>A0A1R1QKD9</accession>
<evidence type="ECO:0000313" key="1">
    <source>
        <dbReference type="EMBL" id="OMI05186.1"/>
    </source>
</evidence>
<comment type="caution">
    <text evidence="1">The sequence shown here is derived from an EMBL/GenBank/DDBJ whole genome shotgun (WGS) entry which is preliminary data.</text>
</comment>
<dbReference type="EMBL" id="MTJL01000022">
    <property type="protein sequence ID" value="OMI05186.1"/>
    <property type="molecule type" value="Genomic_DNA"/>
</dbReference>
<protein>
    <recommendedName>
        <fullName evidence="3">Exo-alpha-sialidase</fullName>
    </recommendedName>
</protein>
<dbReference type="RefSeq" id="WP_076762206.1">
    <property type="nucleotide sequence ID" value="NZ_CP133085.1"/>
</dbReference>
<dbReference type="SUPFAM" id="SSF110296">
    <property type="entry name" value="Oligoxyloglucan reducing end-specific cellobiohydrolase"/>
    <property type="match status" value="1"/>
</dbReference>
<gene>
    <name evidence="1" type="ORF">BW143_11635</name>
</gene>
<evidence type="ECO:0008006" key="3">
    <source>
        <dbReference type="Google" id="ProtNLM"/>
    </source>
</evidence>
<evidence type="ECO:0000313" key="2">
    <source>
        <dbReference type="Proteomes" id="UP000187367"/>
    </source>
</evidence>
<sequence>MFHKGATAVASAKHSGYFVAIKREGIFHYSSEKGWIKLFQLKSKICSITYIGHYLFGVGESGTIIRSSDQGMTWSLSSFPTNATIWSITGRKDGFVCAHGKHCIYVSDDFGVSWQIVKPFSDLLNPPVIRSLCLHENRLYIGTQIHEMHGGVWAYDLDHETAFLVKKETDRMTASMIAFGGKWLVCATGSKKGKHGAVDILNIHTNEDIRIKPDIEEKEESFLDVSEDNGIIYVTSAQDRDGFSRIYQLAFFERELKWFDTIKGHGFRVANQKENFFCAGLYECKFVRPYEQSATAH</sequence>